<sequence length="147" mass="16636">MSFLRRVAGRSLRDRTPGCVDRQHHILHHHYQHQCSPGCVPSPLLYSLFTHDCVAIHSSNTIIKFADDTTIIGLITSDNETAYREEVRALTSWCRTKPPSQRQKNKGADNGLQEEAERATRPPLHQQDYSGESQQLQVPQGFTSART</sequence>
<name>A0ACB8WAK4_9TELE</name>
<comment type="caution">
    <text evidence="1">The sequence shown here is derived from an EMBL/GenBank/DDBJ whole genome shotgun (WGS) entry which is preliminary data.</text>
</comment>
<keyword evidence="2" id="KW-1185">Reference proteome</keyword>
<gene>
    <name evidence="1" type="ORF">L3Q82_001045</name>
</gene>
<evidence type="ECO:0000313" key="2">
    <source>
        <dbReference type="Proteomes" id="UP000831701"/>
    </source>
</evidence>
<proteinExistence type="predicted"/>
<reference evidence="1" key="1">
    <citation type="submission" date="2022-04" db="EMBL/GenBank/DDBJ databases">
        <title>Jade perch genome.</title>
        <authorList>
            <person name="Chao B."/>
        </authorList>
    </citation>
    <scope>NUCLEOTIDE SEQUENCE</scope>
    <source>
        <strain evidence="1">CB-2022</strain>
    </source>
</reference>
<evidence type="ECO:0000313" key="1">
    <source>
        <dbReference type="EMBL" id="KAI3364863.1"/>
    </source>
</evidence>
<protein>
    <submittedName>
        <fullName evidence="1">Uncharacterized protein</fullName>
    </submittedName>
</protein>
<organism evidence="1 2">
    <name type="scientific">Scortum barcoo</name>
    <name type="common">barcoo grunter</name>
    <dbReference type="NCBI Taxonomy" id="214431"/>
    <lineage>
        <taxon>Eukaryota</taxon>
        <taxon>Metazoa</taxon>
        <taxon>Chordata</taxon>
        <taxon>Craniata</taxon>
        <taxon>Vertebrata</taxon>
        <taxon>Euteleostomi</taxon>
        <taxon>Actinopterygii</taxon>
        <taxon>Neopterygii</taxon>
        <taxon>Teleostei</taxon>
        <taxon>Neoteleostei</taxon>
        <taxon>Acanthomorphata</taxon>
        <taxon>Eupercaria</taxon>
        <taxon>Centrarchiformes</taxon>
        <taxon>Terapontoidei</taxon>
        <taxon>Terapontidae</taxon>
        <taxon>Scortum</taxon>
    </lineage>
</organism>
<accession>A0ACB8WAK4</accession>
<dbReference type="Proteomes" id="UP000831701">
    <property type="component" value="Chromosome 12"/>
</dbReference>
<dbReference type="EMBL" id="CM041542">
    <property type="protein sequence ID" value="KAI3364863.1"/>
    <property type="molecule type" value="Genomic_DNA"/>
</dbReference>